<proteinExistence type="predicted"/>
<evidence type="ECO:0000256" key="2">
    <source>
        <dbReference type="ARBA" id="ARBA00022475"/>
    </source>
</evidence>
<keyword evidence="3 6" id="KW-0812">Transmembrane</keyword>
<feature type="domain" description="Major facilitator superfamily (MFS) profile" evidence="7">
    <location>
        <begin position="3"/>
        <end position="373"/>
    </location>
</feature>
<evidence type="ECO:0000259" key="7">
    <source>
        <dbReference type="PROSITE" id="PS50850"/>
    </source>
</evidence>
<name>A0ABW2LF74_9PSEU</name>
<evidence type="ECO:0000313" key="8">
    <source>
        <dbReference type="EMBL" id="MFC7340220.1"/>
    </source>
</evidence>
<dbReference type="InterPro" id="IPR050189">
    <property type="entry name" value="MFS_Efflux_Transporters"/>
</dbReference>
<keyword evidence="5 6" id="KW-0472">Membrane</keyword>
<organism evidence="8 9">
    <name type="scientific">Saccharopolyspora griseoalba</name>
    <dbReference type="NCBI Taxonomy" id="1431848"/>
    <lineage>
        <taxon>Bacteria</taxon>
        <taxon>Bacillati</taxon>
        <taxon>Actinomycetota</taxon>
        <taxon>Actinomycetes</taxon>
        <taxon>Pseudonocardiales</taxon>
        <taxon>Pseudonocardiaceae</taxon>
        <taxon>Saccharopolyspora</taxon>
    </lineage>
</organism>
<keyword evidence="2" id="KW-1003">Cell membrane</keyword>
<feature type="transmembrane region" description="Helical" evidence="6">
    <location>
        <begin position="349"/>
        <end position="369"/>
    </location>
</feature>
<evidence type="ECO:0000313" key="9">
    <source>
        <dbReference type="Proteomes" id="UP001596504"/>
    </source>
</evidence>
<protein>
    <submittedName>
        <fullName evidence="8">MFS transporter</fullName>
    </submittedName>
</protein>
<comment type="caution">
    <text evidence="8">The sequence shown here is derived from an EMBL/GenBank/DDBJ whole genome shotgun (WGS) entry which is preliminary data.</text>
</comment>
<dbReference type="PRINTS" id="PR01036">
    <property type="entry name" value="TCRTETB"/>
</dbReference>
<gene>
    <name evidence="8" type="ORF">ACFQRI_02265</name>
</gene>
<dbReference type="Gene3D" id="1.20.1250.20">
    <property type="entry name" value="MFS general substrate transporter like domains"/>
    <property type="match status" value="2"/>
</dbReference>
<feature type="transmembrane region" description="Helical" evidence="6">
    <location>
        <begin position="196"/>
        <end position="219"/>
    </location>
</feature>
<feature type="transmembrane region" description="Helical" evidence="6">
    <location>
        <begin position="153"/>
        <end position="175"/>
    </location>
</feature>
<dbReference type="PANTHER" id="PTHR43124:SF3">
    <property type="entry name" value="CHLORAMPHENICOL EFFLUX PUMP RV0191"/>
    <property type="match status" value="1"/>
</dbReference>
<sequence length="385" mass="38655">MTARIALYVGGLLGPFGGGVVAAMLPELGGTYGISPGLAAGSMTAYLLPFAVVMLVSGNLGERWGVSRSIRWAYVGYALAALLGALAPTFWAFQGARALQGVANAFTTPLLLAKVAASTPRERLGRALGTMGSMQAIGQTTAPLVGGLAAESAWQLAFVGLAAVAAALALSPLPADPGTAAESSRRPSALGDAWRPVVLLAGGVCFVAWMSSAGLPFLVSLRLGDAFELSSGARGLVLTGYGIAGALAARLTGSAVDRLGERAVLITGLLLAAVVVGSIGVLPHLPLVLVAWAIAGVCGQLILVGINSTVLGGAGGGGGAISVVTAWRFLGMAAAPAAFTAAYRHDAALGFGIPASLLVLTIPVVAVFWPRGKRSEPAQAGRQRR</sequence>
<evidence type="ECO:0000256" key="4">
    <source>
        <dbReference type="ARBA" id="ARBA00022989"/>
    </source>
</evidence>
<dbReference type="SUPFAM" id="SSF103473">
    <property type="entry name" value="MFS general substrate transporter"/>
    <property type="match status" value="1"/>
</dbReference>
<feature type="transmembrane region" description="Helical" evidence="6">
    <location>
        <begin position="287"/>
        <end position="306"/>
    </location>
</feature>
<evidence type="ECO:0000256" key="6">
    <source>
        <dbReference type="SAM" id="Phobius"/>
    </source>
</evidence>
<feature type="transmembrane region" description="Helical" evidence="6">
    <location>
        <begin position="72"/>
        <end position="93"/>
    </location>
</feature>
<dbReference type="RefSeq" id="WP_380663742.1">
    <property type="nucleotide sequence ID" value="NZ_JBHTCJ010000001.1"/>
</dbReference>
<dbReference type="Proteomes" id="UP001596504">
    <property type="component" value="Unassembled WGS sequence"/>
</dbReference>
<reference evidence="9" key="1">
    <citation type="journal article" date="2019" name="Int. J. Syst. Evol. Microbiol.">
        <title>The Global Catalogue of Microorganisms (GCM) 10K type strain sequencing project: providing services to taxonomists for standard genome sequencing and annotation.</title>
        <authorList>
            <consortium name="The Broad Institute Genomics Platform"/>
            <consortium name="The Broad Institute Genome Sequencing Center for Infectious Disease"/>
            <person name="Wu L."/>
            <person name="Ma J."/>
        </authorList>
    </citation>
    <scope>NUCLEOTIDE SEQUENCE [LARGE SCALE GENOMIC DNA]</scope>
    <source>
        <strain evidence="9">WLHS5</strain>
    </source>
</reference>
<keyword evidence="9" id="KW-1185">Reference proteome</keyword>
<keyword evidence="4 6" id="KW-1133">Transmembrane helix</keyword>
<dbReference type="Pfam" id="PF07690">
    <property type="entry name" value="MFS_1"/>
    <property type="match status" value="1"/>
</dbReference>
<feature type="transmembrane region" description="Helical" evidence="6">
    <location>
        <begin position="231"/>
        <end position="251"/>
    </location>
</feature>
<feature type="transmembrane region" description="Helical" evidence="6">
    <location>
        <begin position="38"/>
        <end position="60"/>
    </location>
</feature>
<evidence type="ECO:0000256" key="5">
    <source>
        <dbReference type="ARBA" id="ARBA00023136"/>
    </source>
</evidence>
<comment type="subcellular location">
    <subcellularLocation>
        <location evidence="1">Cell membrane</location>
        <topology evidence="1">Multi-pass membrane protein</topology>
    </subcellularLocation>
</comment>
<dbReference type="PROSITE" id="PS50850">
    <property type="entry name" value="MFS"/>
    <property type="match status" value="1"/>
</dbReference>
<feature type="transmembrane region" description="Helical" evidence="6">
    <location>
        <begin position="263"/>
        <end position="281"/>
    </location>
</feature>
<dbReference type="EMBL" id="JBHTCJ010000001">
    <property type="protein sequence ID" value="MFC7340220.1"/>
    <property type="molecule type" value="Genomic_DNA"/>
</dbReference>
<dbReference type="InterPro" id="IPR011701">
    <property type="entry name" value="MFS"/>
</dbReference>
<feature type="transmembrane region" description="Helical" evidence="6">
    <location>
        <begin position="318"/>
        <end position="343"/>
    </location>
</feature>
<accession>A0ABW2LF74</accession>
<dbReference type="InterPro" id="IPR036259">
    <property type="entry name" value="MFS_trans_sf"/>
</dbReference>
<dbReference type="InterPro" id="IPR020846">
    <property type="entry name" value="MFS_dom"/>
</dbReference>
<evidence type="ECO:0000256" key="1">
    <source>
        <dbReference type="ARBA" id="ARBA00004651"/>
    </source>
</evidence>
<dbReference type="PANTHER" id="PTHR43124">
    <property type="entry name" value="PURINE EFFLUX PUMP PBUE"/>
    <property type="match status" value="1"/>
</dbReference>
<evidence type="ECO:0000256" key="3">
    <source>
        <dbReference type="ARBA" id="ARBA00022692"/>
    </source>
</evidence>